<dbReference type="GO" id="GO:0006614">
    <property type="term" value="P:SRP-dependent cotranslational protein targeting to membrane"/>
    <property type="evidence" value="ECO:0007669"/>
    <property type="project" value="InterPro"/>
</dbReference>
<gene>
    <name evidence="2" type="ORF">FPAR1323_LOCUS7479</name>
</gene>
<organism evidence="2">
    <name type="scientific">Florenciella parvula</name>
    <dbReference type="NCBI Taxonomy" id="236787"/>
    <lineage>
        <taxon>Eukaryota</taxon>
        <taxon>Sar</taxon>
        <taxon>Stramenopiles</taxon>
        <taxon>Ochrophyta</taxon>
        <taxon>Dictyochophyceae</taxon>
        <taxon>Florenciellales</taxon>
        <taxon>Florenciella</taxon>
    </lineage>
</organism>
<sequence>MVLYHAAQIAAQASDLLETCEDVQDELAEITLLQGAVSGAKSRAQAQAFLSSKSKEAPASEPPPSSGLQQRLAAYDAGKVGDSFKLAEVPPGFRPIQCKPLLFDVAHNYLDFPDFDEKAGVVQEKKGGGLFGWFRGNS</sequence>
<evidence type="ECO:0000256" key="1">
    <source>
        <dbReference type="SAM" id="MobiDB-lite"/>
    </source>
</evidence>
<name>A0A7S2C067_9STRA</name>
<dbReference type="GO" id="GO:0030942">
    <property type="term" value="F:endoplasmic reticulum signal peptide binding"/>
    <property type="evidence" value="ECO:0007669"/>
    <property type="project" value="InterPro"/>
</dbReference>
<dbReference type="GO" id="GO:0005047">
    <property type="term" value="F:signal recognition particle binding"/>
    <property type="evidence" value="ECO:0007669"/>
    <property type="project" value="InterPro"/>
</dbReference>
<dbReference type="InterPro" id="IPR026258">
    <property type="entry name" value="SRP68"/>
</dbReference>
<accession>A0A7S2C067</accession>
<dbReference type="EMBL" id="HBGT01013941">
    <property type="protein sequence ID" value="CAD9411248.1"/>
    <property type="molecule type" value="Transcribed_RNA"/>
</dbReference>
<dbReference type="GO" id="GO:0008312">
    <property type="term" value="F:7S RNA binding"/>
    <property type="evidence" value="ECO:0007669"/>
    <property type="project" value="InterPro"/>
</dbReference>
<dbReference type="PANTHER" id="PTHR12860">
    <property type="entry name" value="SIGNAL RECOGNITION PARTICLE 68 KDA PROTEIN"/>
    <property type="match status" value="1"/>
</dbReference>
<reference evidence="2" key="1">
    <citation type="submission" date="2021-01" db="EMBL/GenBank/DDBJ databases">
        <authorList>
            <person name="Corre E."/>
            <person name="Pelletier E."/>
            <person name="Niang G."/>
            <person name="Scheremetjew M."/>
            <person name="Finn R."/>
            <person name="Kale V."/>
            <person name="Holt S."/>
            <person name="Cochrane G."/>
            <person name="Meng A."/>
            <person name="Brown T."/>
            <person name="Cohen L."/>
        </authorList>
    </citation>
    <scope>NUCLEOTIDE SEQUENCE</scope>
    <source>
        <strain evidence="2">RCC1693</strain>
    </source>
</reference>
<dbReference type="PANTHER" id="PTHR12860:SF0">
    <property type="entry name" value="SIGNAL RECOGNITION PARTICLE SUBUNIT SRP68"/>
    <property type="match status" value="1"/>
</dbReference>
<evidence type="ECO:0000313" key="2">
    <source>
        <dbReference type="EMBL" id="CAD9411248.1"/>
    </source>
</evidence>
<protein>
    <submittedName>
        <fullName evidence="2">Uncharacterized protein</fullName>
    </submittedName>
</protein>
<dbReference type="GO" id="GO:0005786">
    <property type="term" value="C:signal recognition particle, endoplasmic reticulum targeting"/>
    <property type="evidence" value="ECO:0007669"/>
    <property type="project" value="InterPro"/>
</dbReference>
<dbReference type="AlphaFoldDB" id="A0A7S2C067"/>
<dbReference type="Pfam" id="PF16969">
    <property type="entry name" value="SRP68"/>
    <property type="match status" value="1"/>
</dbReference>
<proteinExistence type="predicted"/>
<feature type="region of interest" description="Disordered" evidence="1">
    <location>
        <begin position="49"/>
        <end position="69"/>
    </location>
</feature>